<accession>A0ABP1AWW5</accession>
<gene>
    <name evidence="2" type="ORF">CSSPJE1EN2_LOCUS9978</name>
</gene>
<reference evidence="2" key="1">
    <citation type="submission" date="2024-03" db="EMBL/GenBank/DDBJ databases">
        <authorList>
            <consortium name="ELIXIR-Norway"/>
            <consortium name="Elixir Norway"/>
        </authorList>
    </citation>
    <scope>NUCLEOTIDE SEQUENCE</scope>
</reference>
<evidence type="ECO:0008006" key="4">
    <source>
        <dbReference type="Google" id="ProtNLM"/>
    </source>
</evidence>
<keyword evidence="1" id="KW-1133">Transmembrane helix</keyword>
<organism evidence="2 3">
    <name type="scientific">Sphagnum jensenii</name>
    <dbReference type="NCBI Taxonomy" id="128206"/>
    <lineage>
        <taxon>Eukaryota</taxon>
        <taxon>Viridiplantae</taxon>
        <taxon>Streptophyta</taxon>
        <taxon>Embryophyta</taxon>
        <taxon>Bryophyta</taxon>
        <taxon>Sphagnophytina</taxon>
        <taxon>Sphagnopsida</taxon>
        <taxon>Sphagnales</taxon>
        <taxon>Sphagnaceae</taxon>
        <taxon>Sphagnum</taxon>
    </lineage>
</organism>
<sequence length="68" mass="7400">MEEYSVHGVRDALNATLAEYEPLKLVLAAFLTCFLSSIVTSAISSAFLALSDNGLKSILTMVAFRFLK</sequence>
<keyword evidence="1" id="KW-0812">Transmembrane</keyword>
<proteinExistence type="predicted"/>
<evidence type="ECO:0000256" key="1">
    <source>
        <dbReference type="SAM" id="Phobius"/>
    </source>
</evidence>
<feature type="transmembrane region" description="Helical" evidence="1">
    <location>
        <begin position="25"/>
        <end position="50"/>
    </location>
</feature>
<keyword evidence="3" id="KW-1185">Reference proteome</keyword>
<dbReference type="Proteomes" id="UP001497522">
    <property type="component" value="Chromosome 16"/>
</dbReference>
<protein>
    <recommendedName>
        <fullName evidence="4">GDT1 family protein</fullName>
    </recommendedName>
</protein>
<name>A0ABP1AWW5_9BRYO</name>
<evidence type="ECO:0000313" key="2">
    <source>
        <dbReference type="EMBL" id="CAK9866983.1"/>
    </source>
</evidence>
<keyword evidence="1" id="KW-0472">Membrane</keyword>
<dbReference type="EMBL" id="OZ023717">
    <property type="protein sequence ID" value="CAK9866983.1"/>
    <property type="molecule type" value="Genomic_DNA"/>
</dbReference>
<evidence type="ECO:0000313" key="3">
    <source>
        <dbReference type="Proteomes" id="UP001497522"/>
    </source>
</evidence>